<organism evidence="1 2">
    <name type="scientific">Aquimarina spongiae</name>
    <dbReference type="NCBI Taxonomy" id="570521"/>
    <lineage>
        <taxon>Bacteria</taxon>
        <taxon>Pseudomonadati</taxon>
        <taxon>Bacteroidota</taxon>
        <taxon>Flavobacteriia</taxon>
        <taxon>Flavobacteriales</taxon>
        <taxon>Flavobacteriaceae</taxon>
        <taxon>Aquimarina</taxon>
    </lineage>
</organism>
<protein>
    <submittedName>
        <fullName evidence="1">Uncharacterized protein</fullName>
    </submittedName>
</protein>
<gene>
    <name evidence="1" type="ORF">SAMN04488508_10672</name>
</gene>
<proteinExistence type="predicted"/>
<reference evidence="2" key="1">
    <citation type="submission" date="2016-11" db="EMBL/GenBank/DDBJ databases">
        <authorList>
            <person name="Varghese N."/>
            <person name="Submissions S."/>
        </authorList>
    </citation>
    <scope>NUCLEOTIDE SEQUENCE [LARGE SCALE GENOMIC DNA]</scope>
    <source>
        <strain evidence="2">DSM 22623</strain>
    </source>
</reference>
<evidence type="ECO:0000313" key="1">
    <source>
        <dbReference type="EMBL" id="SHJ17290.1"/>
    </source>
</evidence>
<accession>A0A1M6H533</accession>
<evidence type="ECO:0000313" key="2">
    <source>
        <dbReference type="Proteomes" id="UP000184432"/>
    </source>
</evidence>
<keyword evidence="2" id="KW-1185">Reference proteome</keyword>
<dbReference type="Proteomes" id="UP000184432">
    <property type="component" value="Unassembled WGS sequence"/>
</dbReference>
<name>A0A1M6H533_9FLAO</name>
<sequence>MKLLLVVKKIARSIFGFWWHIDWKSKIIDLLIVIIGITLAFRLNSWSESKKQNGLLKDYITSFDIENQSNIESLKNTLSYCEVQLSKIDTLKNIMRVGNYGDVRLRTLSPSLLNTISYSSSTITLENIKESGDFELIKDYKLRKKIITVYEYLNEVKEKEKVLNDYVRTITRPYFFEKIRYRDFYPVDDKGLIQDHRYENMIIGYGILIQRQIQAYQTTMSKLEDLDKGLDLSLAD</sequence>
<dbReference type="EMBL" id="FQYP01000006">
    <property type="protein sequence ID" value="SHJ17290.1"/>
    <property type="molecule type" value="Genomic_DNA"/>
</dbReference>
<dbReference type="AlphaFoldDB" id="A0A1M6H533"/>
<dbReference type="OrthoDB" id="821805at2"/>
<dbReference type="RefSeq" id="WP_073316788.1">
    <property type="nucleotide sequence ID" value="NZ_FQYP01000006.1"/>
</dbReference>